<sequence>MVPSPSLLLLAAWLHCLPGRMLFPGSRVAILGFLANRNRDTACTCSPPEPVLTVVGKQRLCYPGSIWS</sequence>
<proteinExistence type="predicted"/>
<name>A0A6B0TWY6_IXORI</name>
<feature type="chain" id="PRO_5025640064" evidence="1">
    <location>
        <begin position="20"/>
        <end position="68"/>
    </location>
</feature>
<evidence type="ECO:0000313" key="2">
    <source>
        <dbReference type="EMBL" id="MXU82381.1"/>
    </source>
</evidence>
<accession>A0A6B0TWY6</accession>
<feature type="signal peptide" evidence="1">
    <location>
        <begin position="1"/>
        <end position="19"/>
    </location>
</feature>
<dbReference type="EMBL" id="GIFC01000298">
    <property type="protein sequence ID" value="MXU82381.1"/>
    <property type="molecule type" value="Transcribed_RNA"/>
</dbReference>
<reference evidence="2" key="1">
    <citation type="submission" date="2019-12" db="EMBL/GenBank/DDBJ databases">
        <title>An insight into the sialome of adult female Ixodes ricinus ticks feeding for 6 days.</title>
        <authorList>
            <person name="Perner J."/>
            <person name="Ribeiro J.M.C."/>
        </authorList>
    </citation>
    <scope>NUCLEOTIDE SEQUENCE</scope>
    <source>
        <strain evidence="2">Semi-engorged</strain>
        <tissue evidence="2">Salivary glands</tissue>
    </source>
</reference>
<dbReference type="AlphaFoldDB" id="A0A6B0TWY6"/>
<organism evidence="2">
    <name type="scientific">Ixodes ricinus</name>
    <name type="common">Common tick</name>
    <name type="synonym">Acarus ricinus</name>
    <dbReference type="NCBI Taxonomy" id="34613"/>
    <lineage>
        <taxon>Eukaryota</taxon>
        <taxon>Metazoa</taxon>
        <taxon>Ecdysozoa</taxon>
        <taxon>Arthropoda</taxon>
        <taxon>Chelicerata</taxon>
        <taxon>Arachnida</taxon>
        <taxon>Acari</taxon>
        <taxon>Parasitiformes</taxon>
        <taxon>Ixodida</taxon>
        <taxon>Ixodoidea</taxon>
        <taxon>Ixodidae</taxon>
        <taxon>Ixodinae</taxon>
        <taxon>Ixodes</taxon>
    </lineage>
</organism>
<keyword evidence="1" id="KW-0732">Signal</keyword>
<protein>
    <submittedName>
        <fullName evidence="2">Putative secreted protein</fullName>
    </submittedName>
</protein>
<evidence type="ECO:0000256" key="1">
    <source>
        <dbReference type="SAM" id="SignalP"/>
    </source>
</evidence>